<evidence type="ECO:0000256" key="2">
    <source>
        <dbReference type="ARBA" id="ARBA00047899"/>
    </source>
</evidence>
<dbReference type="Gene3D" id="3.90.1200.10">
    <property type="match status" value="1"/>
</dbReference>
<dbReference type="SUPFAM" id="SSF56112">
    <property type="entry name" value="Protein kinase-like (PK-like)"/>
    <property type="match status" value="1"/>
</dbReference>
<dbReference type="Pfam" id="PF01636">
    <property type="entry name" value="APH"/>
    <property type="match status" value="1"/>
</dbReference>
<dbReference type="InterPro" id="IPR002575">
    <property type="entry name" value="Aminoglycoside_PTrfase"/>
</dbReference>
<dbReference type="EMBL" id="LYXU01000001">
    <property type="protein sequence ID" value="OBS26288.1"/>
    <property type="molecule type" value="Genomic_DNA"/>
</dbReference>
<comment type="catalytic activity">
    <reaction evidence="3">
        <text>L-seryl-[protein] + ATP = O-phospho-L-seryl-[protein] + ADP + H(+)</text>
        <dbReference type="Rhea" id="RHEA:17989"/>
        <dbReference type="Rhea" id="RHEA-COMP:9863"/>
        <dbReference type="Rhea" id="RHEA-COMP:11604"/>
        <dbReference type="ChEBI" id="CHEBI:15378"/>
        <dbReference type="ChEBI" id="CHEBI:29999"/>
        <dbReference type="ChEBI" id="CHEBI:30616"/>
        <dbReference type="ChEBI" id="CHEBI:83421"/>
        <dbReference type="ChEBI" id="CHEBI:456216"/>
        <dbReference type="EC" id="2.7.11.1"/>
    </reaction>
</comment>
<comment type="catalytic activity">
    <reaction evidence="2">
        <text>L-threonyl-[protein] + ATP = O-phospho-L-threonyl-[protein] + ADP + H(+)</text>
        <dbReference type="Rhea" id="RHEA:46608"/>
        <dbReference type="Rhea" id="RHEA-COMP:11060"/>
        <dbReference type="Rhea" id="RHEA-COMP:11605"/>
        <dbReference type="ChEBI" id="CHEBI:15378"/>
        <dbReference type="ChEBI" id="CHEBI:30013"/>
        <dbReference type="ChEBI" id="CHEBI:30616"/>
        <dbReference type="ChEBI" id="CHEBI:61977"/>
        <dbReference type="ChEBI" id="CHEBI:456216"/>
        <dbReference type="EC" id="2.7.11.1"/>
    </reaction>
</comment>
<dbReference type="InterPro" id="IPR011009">
    <property type="entry name" value="Kinase-like_dom_sf"/>
</dbReference>
<dbReference type="PANTHER" id="PTHR21310">
    <property type="entry name" value="AMINOGLYCOSIDE PHOSPHOTRANSFERASE-RELATED-RELATED"/>
    <property type="match status" value="1"/>
</dbReference>
<dbReference type="AlphaFoldDB" id="A0A1B8B0M0"/>
<dbReference type="STRING" id="36050.A0A1B8B0M0"/>
<feature type="domain" description="Aminoglycoside phosphotransferase" evidence="4">
    <location>
        <begin position="139"/>
        <end position="336"/>
    </location>
</feature>
<dbReference type="EC" id="2.7.11.1" evidence="1"/>
<evidence type="ECO:0000313" key="6">
    <source>
        <dbReference type="Proteomes" id="UP000091967"/>
    </source>
</evidence>
<evidence type="ECO:0000256" key="1">
    <source>
        <dbReference type="ARBA" id="ARBA00012513"/>
    </source>
</evidence>
<evidence type="ECO:0000259" key="4">
    <source>
        <dbReference type="Pfam" id="PF01636"/>
    </source>
</evidence>
<protein>
    <recommendedName>
        <fullName evidence="1">non-specific serine/threonine protein kinase</fullName>
        <ecNumber evidence="1">2.7.11.1</ecNumber>
    </recommendedName>
</protein>
<dbReference type="OrthoDB" id="2906425at2759"/>
<reference evidence="5 6" key="1">
    <citation type="submission" date="2016-06" db="EMBL/GenBank/DDBJ databases">
        <title>Living apart together: crosstalk between the core and supernumerary genomes in a fungal plant pathogen.</title>
        <authorList>
            <person name="Vanheule A."/>
            <person name="Audenaert K."/>
            <person name="Warris S."/>
            <person name="Van De Geest H."/>
            <person name="Schijlen E."/>
            <person name="Hofte M."/>
            <person name="De Saeger S."/>
            <person name="Haesaert G."/>
            <person name="Waalwijk C."/>
            <person name="Van Der Lee T."/>
        </authorList>
    </citation>
    <scope>NUCLEOTIDE SEQUENCE [LARGE SCALE GENOMIC DNA]</scope>
    <source>
        <strain evidence="5 6">2516</strain>
    </source>
</reference>
<dbReference type="InterPro" id="IPR051678">
    <property type="entry name" value="AGP_Transferase"/>
</dbReference>
<organism evidence="5 6">
    <name type="scientific">Fusarium poae</name>
    <dbReference type="NCBI Taxonomy" id="36050"/>
    <lineage>
        <taxon>Eukaryota</taxon>
        <taxon>Fungi</taxon>
        <taxon>Dikarya</taxon>
        <taxon>Ascomycota</taxon>
        <taxon>Pezizomycotina</taxon>
        <taxon>Sordariomycetes</taxon>
        <taxon>Hypocreomycetidae</taxon>
        <taxon>Hypocreales</taxon>
        <taxon>Nectriaceae</taxon>
        <taxon>Fusarium</taxon>
    </lineage>
</organism>
<dbReference type="PROSITE" id="PS00109">
    <property type="entry name" value="PROTEIN_KINASE_TYR"/>
    <property type="match status" value="1"/>
</dbReference>
<keyword evidence="6" id="KW-1185">Reference proteome</keyword>
<dbReference type="Proteomes" id="UP000091967">
    <property type="component" value="Unassembled WGS sequence"/>
</dbReference>
<evidence type="ECO:0000313" key="5">
    <source>
        <dbReference type="EMBL" id="OBS26288.1"/>
    </source>
</evidence>
<dbReference type="CDD" id="cd05120">
    <property type="entry name" value="APH_ChoK_like"/>
    <property type="match status" value="1"/>
</dbReference>
<accession>A0A1B8B0M0</accession>
<evidence type="ECO:0000256" key="3">
    <source>
        <dbReference type="ARBA" id="ARBA00048679"/>
    </source>
</evidence>
<dbReference type="InterPro" id="IPR008266">
    <property type="entry name" value="Tyr_kinase_AS"/>
</dbReference>
<dbReference type="OMA" id="VIYKCTE"/>
<sequence>MPNAEPPASQYQELTLSVEQEQRIVDWVSKELSSGTVVRNDLISWFANRFAQRAGVKGELRPDFVQNFLAQHPDLAERIPPHPNHKNNQRVKSGFAGIQRLREMREKDRVQALYGESPPPQRQPAPYPEGDILYHCNNRYLVRHGNQVTKYTTFSDGLGAKDHPNEAQALRFVKEHTTIPVPEVIGSDWDRITMEYIEGQTLQQAWPVLTPDQQSDILDELKGYIAQMRALRGTYLGRLDGQGVVVPSIFMRSGGPFNTLPEFHDWLARPSKRSQAQTMYWHQITTQLGGEYPIVFTHGDIAARNILVRDGHIVALLDWEFAGWYPEYWEYVFALRGMDKLDWETLGSHAPSLFANRYDLEYILVGFILNLS</sequence>
<comment type="caution">
    <text evidence="5">The sequence shown here is derived from an EMBL/GenBank/DDBJ whole genome shotgun (WGS) entry which is preliminary data.</text>
</comment>
<dbReference type="GO" id="GO:0004674">
    <property type="term" value="F:protein serine/threonine kinase activity"/>
    <property type="evidence" value="ECO:0007669"/>
    <property type="project" value="UniProtKB-EC"/>
</dbReference>
<gene>
    <name evidence="5" type="ORF">FPOA_00228</name>
</gene>
<dbReference type="PANTHER" id="PTHR21310:SF58">
    <property type="entry name" value="AMINOGLYCOSIDE PHOSPHOTRANSFERASE DOMAIN-CONTAINING PROTEIN"/>
    <property type="match status" value="1"/>
</dbReference>
<name>A0A1B8B0M0_FUSPO</name>
<proteinExistence type="predicted"/>